<keyword evidence="4 7" id="KW-1133">Transmembrane helix</keyword>
<comment type="similarity">
    <text evidence="7">Belongs to the FtsL family.</text>
</comment>
<feature type="coiled-coil region" evidence="9">
    <location>
        <begin position="84"/>
        <end position="121"/>
    </location>
</feature>
<gene>
    <name evidence="7 10" type="primary">ftsL</name>
    <name evidence="10" type="ORF">ACFSR0_06255</name>
</gene>
<comment type="caution">
    <text evidence="10">The sequence shown here is derived from an EMBL/GenBank/DDBJ whole genome shotgun (WGS) entry which is preliminary data.</text>
</comment>
<evidence type="ECO:0000256" key="1">
    <source>
        <dbReference type="ARBA" id="ARBA00022475"/>
    </source>
</evidence>
<evidence type="ECO:0000256" key="5">
    <source>
        <dbReference type="ARBA" id="ARBA00023136"/>
    </source>
</evidence>
<keyword evidence="11" id="KW-1185">Reference proteome</keyword>
<protein>
    <recommendedName>
        <fullName evidence="7 8">Cell division protein FtsL</fullName>
    </recommendedName>
</protein>
<keyword evidence="5 7" id="KW-0472">Membrane</keyword>
<keyword evidence="3 7" id="KW-0812">Transmembrane</keyword>
<evidence type="ECO:0000313" key="11">
    <source>
        <dbReference type="Proteomes" id="UP001597427"/>
    </source>
</evidence>
<evidence type="ECO:0000256" key="7">
    <source>
        <dbReference type="HAMAP-Rule" id="MF_00910"/>
    </source>
</evidence>
<dbReference type="InterPro" id="IPR011922">
    <property type="entry name" value="Cell_div_FtsL"/>
</dbReference>
<keyword evidence="6 7" id="KW-0131">Cell cycle</keyword>
<accession>A0ABW5TIA5</accession>
<comment type="function">
    <text evidence="7">Essential cell division protein.</text>
</comment>
<evidence type="ECO:0000313" key="10">
    <source>
        <dbReference type="EMBL" id="MFD2729022.1"/>
    </source>
</evidence>
<dbReference type="NCBIfam" id="TIGR02209">
    <property type="entry name" value="ftsL_broad"/>
    <property type="match status" value="1"/>
</dbReference>
<evidence type="ECO:0000256" key="2">
    <source>
        <dbReference type="ARBA" id="ARBA00022618"/>
    </source>
</evidence>
<name>A0ABW5TIA5_9ENTE</name>
<evidence type="ECO:0000256" key="3">
    <source>
        <dbReference type="ARBA" id="ARBA00022692"/>
    </source>
</evidence>
<keyword evidence="1 7" id="KW-1003">Cell membrane</keyword>
<reference evidence="11" key="1">
    <citation type="journal article" date="2019" name="Int. J. Syst. Evol. Microbiol.">
        <title>The Global Catalogue of Microorganisms (GCM) 10K type strain sequencing project: providing services to taxonomists for standard genome sequencing and annotation.</title>
        <authorList>
            <consortium name="The Broad Institute Genomics Platform"/>
            <consortium name="The Broad Institute Genome Sequencing Center for Infectious Disease"/>
            <person name="Wu L."/>
            <person name="Ma J."/>
        </authorList>
    </citation>
    <scope>NUCLEOTIDE SEQUENCE [LARGE SCALE GENOMIC DNA]</scope>
    <source>
        <strain evidence="11">TISTR 932</strain>
    </source>
</reference>
<dbReference type="RefSeq" id="WP_379980973.1">
    <property type="nucleotide sequence ID" value="NZ_JBHUMO010000039.1"/>
</dbReference>
<keyword evidence="2 7" id="KW-0132">Cell division</keyword>
<evidence type="ECO:0000256" key="4">
    <source>
        <dbReference type="ARBA" id="ARBA00022989"/>
    </source>
</evidence>
<proteinExistence type="inferred from homology"/>
<dbReference type="EMBL" id="JBHUMO010000039">
    <property type="protein sequence ID" value="MFD2729022.1"/>
    <property type="molecule type" value="Genomic_DNA"/>
</dbReference>
<feature type="transmembrane region" description="Helical" evidence="7">
    <location>
        <begin position="54"/>
        <end position="73"/>
    </location>
</feature>
<comment type="subcellular location">
    <subcellularLocation>
        <location evidence="7">Cell membrane</location>
        <topology evidence="7">Single-pass type II membrane protein</topology>
    </subcellularLocation>
    <text evidence="7">Localizes to the division septum where it forms a ring structure.</text>
</comment>
<keyword evidence="9" id="KW-0175">Coiled coil</keyword>
<dbReference type="HAMAP" id="MF_00910">
    <property type="entry name" value="FtsL"/>
    <property type="match status" value="1"/>
</dbReference>
<evidence type="ECO:0000256" key="9">
    <source>
        <dbReference type="SAM" id="Coils"/>
    </source>
</evidence>
<organism evidence="10 11">
    <name type="scientific">Enterococcus camelliae</name>
    <dbReference type="NCBI Taxonomy" id="453959"/>
    <lineage>
        <taxon>Bacteria</taxon>
        <taxon>Bacillati</taxon>
        <taxon>Bacillota</taxon>
        <taxon>Bacilli</taxon>
        <taxon>Lactobacillales</taxon>
        <taxon>Enterococcaceae</taxon>
        <taxon>Enterococcus</taxon>
    </lineage>
</organism>
<dbReference type="Proteomes" id="UP001597427">
    <property type="component" value="Unassembled WGS sequence"/>
</dbReference>
<sequence length="134" mass="15299">MAELKMKDVQIHPYETDFQSNQQVVFEQTQRPEIIKVPTSPITKIAKLSRLEKWLIFFVIFGAIALGLLAISLRTQISSVENSITTIQNEIDDANTTKADLQQEKNELSKTDRIQKIAEKEGLSIKEDNLRNVK</sequence>
<dbReference type="GO" id="GO:0051301">
    <property type="term" value="P:cell division"/>
    <property type="evidence" value="ECO:0007669"/>
    <property type="project" value="UniProtKB-KW"/>
</dbReference>
<evidence type="ECO:0000256" key="8">
    <source>
        <dbReference type="NCBIfam" id="TIGR02209"/>
    </source>
</evidence>
<evidence type="ECO:0000256" key="6">
    <source>
        <dbReference type="ARBA" id="ARBA00023306"/>
    </source>
</evidence>